<feature type="region of interest" description="Disordered" evidence="1">
    <location>
        <begin position="1"/>
        <end position="20"/>
    </location>
</feature>
<dbReference type="PANTHER" id="PTHR10803:SF31">
    <property type="entry name" value="ATPASE RV3679-RELATED"/>
    <property type="match status" value="1"/>
</dbReference>
<dbReference type="SUPFAM" id="SSF52540">
    <property type="entry name" value="P-loop containing nucleoside triphosphate hydrolases"/>
    <property type="match status" value="1"/>
</dbReference>
<gene>
    <name evidence="3" type="ORF">PHY01_50880</name>
</gene>
<dbReference type="Gene3D" id="3.40.50.300">
    <property type="entry name" value="P-loop containing nucleotide triphosphate hydrolases"/>
    <property type="match status" value="1"/>
</dbReference>
<dbReference type="InterPro" id="IPR025723">
    <property type="entry name" value="ArsA/GET3_ATPase-like"/>
</dbReference>
<dbReference type="GO" id="GO:0005524">
    <property type="term" value="F:ATP binding"/>
    <property type="evidence" value="ECO:0007669"/>
    <property type="project" value="InterPro"/>
</dbReference>
<dbReference type="PANTHER" id="PTHR10803">
    <property type="entry name" value="ARSENICAL PUMP-DRIVING ATPASE ARSENITE-TRANSLOCATING ATPASE"/>
    <property type="match status" value="1"/>
</dbReference>
<dbReference type="EMBL" id="BJNG01000058">
    <property type="protein sequence ID" value="GEC22805.1"/>
    <property type="molecule type" value="Genomic_DNA"/>
</dbReference>
<proteinExistence type="predicted"/>
<dbReference type="InterPro" id="IPR016300">
    <property type="entry name" value="ATPase_ArsA/GET3"/>
</dbReference>
<protein>
    <submittedName>
        <fullName evidence="3">ATPase</fullName>
    </submittedName>
</protein>
<comment type="caution">
    <text evidence="3">The sequence shown here is derived from an EMBL/GenBank/DDBJ whole genome shotgun (WGS) entry which is preliminary data.</text>
</comment>
<sequence>MDMDCSQRLTPIGRPGGARARNVDVMTTTGWPDQLAQARLHVVTGKGGTGKTTVAAALALALATGGKRTLLVEVEGRQGIAQLFDTAPLPYEERRIAVAPGGGEVRALAIDPEAALLEYFELFYRLGMAGRTLRKMGAIEFATTLAPGLRDVLLTGKVKECVTRRHKDGTPVYDAVVLDAPPTGRVVSFLDVTKAMADLAKVGPIHTQAEGVVRLLHSPLTAVHLVTLLEDLPVTETLEAVEQLREADLRPGAVVVNQVRPQWLPDRSVTAAANGRVDAERIRAGLASAGLDLPPDVIDGLVAETVDHAVRIHAESLALARLDEGTDLPRLELPTLIDGVDLGSLYELTEELVAQGVGAGVPV</sequence>
<keyword evidence="4" id="KW-1185">Reference proteome</keyword>
<organism evidence="3 4">
    <name type="scientific">Pseudonocardia hydrocarbonoxydans</name>
    <dbReference type="NCBI Taxonomy" id="76726"/>
    <lineage>
        <taxon>Bacteria</taxon>
        <taxon>Bacillati</taxon>
        <taxon>Actinomycetota</taxon>
        <taxon>Actinomycetes</taxon>
        <taxon>Pseudonocardiales</taxon>
        <taxon>Pseudonocardiaceae</taxon>
        <taxon>Pseudonocardia</taxon>
    </lineage>
</organism>
<evidence type="ECO:0000313" key="3">
    <source>
        <dbReference type="EMBL" id="GEC22805.1"/>
    </source>
</evidence>
<evidence type="ECO:0000256" key="1">
    <source>
        <dbReference type="SAM" id="MobiDB-lite"/>
    </source>
</evidence>
<reference evidence="3 4" key="1">
    <citation type="submission" date="2019-06" db="EMBL/GenBank/DDBJ databases">
        <title>Whole genome shotgun sequence of Pseudonocardia hydrocarbonoxydans NBRC 14498.</title>
        <authorList>
            <person name="Hosoyama A."/>
            <person name="Uohara A."/>
            <person name="Ohji S."/>
            <person name="Ichikawa N."/>
        </authorList>
    </citation>
    <scope>NUCLEOTIDE SEQUENCE [LARGE SCALE GENOMIC DNA]</scope>
    <source>
        <strain evidence="3 4">NBRC 14498</strain>
    </source>
</reference>
<accession>A0A4Y3WV99</accession>
<dbReference type="GO" id="GO:0016887">
    <property type="term" value="F:ATP hydrolysis activity"/>
    <property type="evidence" value="ECO:0007669"/>
    <property type="project" value="InterPro"/>
</dbReference>
<evidence type="ECO:0000259" key="2">
    <source>
        <dbReference type="Pfam" id="PF02374"/>
    </source>
</evidence>
<evidence type="ECO:0000313" key="4">
    <source>
        <dbReference type="Proteomes" id="UP000320338"/>
    </source>
</evidence>
<dbReference type="Pfam" id="PF02374">
    <property type="entry name" value="ArsA_ATPase"/>
    <property type="match status" value="1"/>
</dbReference>
<dbReference type="InterPro" id="IPR027417">
    <property type="entry name" value="P-loop_NTPase"/>
</dbReference>
<feature type="domain" description="ArsA/GET3 Anion-transporting ATPase-like" evidence="2">
    <location>
        <begin position="41"/>
        <end position="202"/>
    </location>
</feature>
<name>A0A4Y3WV99_9PSEU</name>
<dbReference type="Proteomes" id="UP000320338">
    <property type="component" value="Unassembled WGS sequence"/>
</dbReference>
<dbReference type="AlphaFoldDB" id="A0A4Y3WV99"/>